<keyword evidence="2" id="KW-1185">Reference proteome</keyword>
<proteinExistence type="predicted"/>
<sequence>MNKKLPFSVERGSFLFCGACGWAATGDGARDSVQRTCMRAASAAYADMWRRVQPYTTKYAAVRFCTTKLHMIARVVAVIRIPPLNSHFCARPAAKPPFKRAKSDYSCFARENMSLQLGKIGLLPFQTEDAHAWARDRTAATSSEGCPDAWARNRKLRLPQRKRPSC</sequence>
<organism evidence="1 2">
    <name type="scientific">Paenibacillus aestuarii</name>
    <dbReference type="NCBI Taxonomy" id="516965"/>
    <lineage>
        <taxon>Bacteria</taxon>
        <taxon>Bacillati</taxon>
        <taxon>Bacillota</taxon>
        <taxon>Bacilli</taxon>
        <taxon>Bacillales</taxon>
        <taxon>Paenibacillaceae</taxon>
        <taxon>Paenibacillus</taxon>
    </lineage>
</organism>
<evidence type="ECO:0000313" key="2">
    <source>
        <dbReference type="Proteomes" id="UP001596044"/>
    </source>
</evidence>
<gene>
    <name evidence="1" type="ORF">ACFPOG_21315</name>
</gene>
<evidence type="ECO:0000313" key="1">
    <source>
        <dbReference type="EMBL" id="MFC5450798.1"/>
    </source>
</evidence>
<dbReference type="Proteomes" id="UP001596044">
    <property type="component" value="Unassembled WGS sequence"/>
</dbReference>
<name>A0ABW0KBN0_9BACL</name>
<dbReference type="RefSeq" id="WP_270878919.1">
    <property type="nucleotide sequence ID" value="NZ_JAQFVF010000022.1"/>
</dbReference>
<reference evidence="2" key="1">
    <citation type="journal article" date="2019" name="Int. J. Syst. Evol. Microbiol.">
        <title>The Global Catalogue of Microorganisms (GCM) 10K type strain sequencing project: providing services to taxonomists for standard genome sequencing and annotation.</title>
        <authorList>
            <consortium name="The Broad Institute Genomics Platform"/>
            <consortium name="The Broad Institute Genome Sequencing Center for Infectious Disease"/>
            <person name="Wu L."/>
            <person name="Ma J."/>
        </authorList>
    </citation>
    <scope>NUCLEOTIDE SEQUENCE [LARGE SCALE GENOMIC DNA]</scope>
    <source>
        <strain evidence="2">KACC 11904</strain>
    </source>
</reference>
<accession>A0ABW0KBN0</accession>
<dbReference type="EMBL" id="JBHSMJ010000029">
    <property type="protein sequence ID" value="MFC5450798.1"/>
    <property type="molecule type" value="Genomic_DNA"/>
</dbReference>
<protein>
    <submittedName>
        <fullName evidence="1">Uncharacterized protein</fullName>
    </submittedName>
</protein>
<comment type="caution">
    <text evidence="1">The sequence shown here is derived from an EMBL/GenBank/DDBJ whole genome shotgun (WGS) entry which is preliminary data.</text>
</comment>